<keyword evidence="3" id="KW-1185">Reference proteome</keyword>
<dbReference type="AlphaFoldDB" id="A0AAW0QKL0"/>
<organism evidence="2 3">
    <name type="scientific">Apiospora kogelbergensis</name>
    <dbReference type="NCBI Taxonomy" id="1337665"/>
    <lineage>
        <taxon>Eukaryota</taxon>
        <taxon>Fungi</taxon>
        <taxon>Dikarya</taxon>
        <taxon>Ascomycota</taxon>
        <taxon>Pezizomycotina</taxon>
        <taxon>Sordariomycetes</taxon>
        <taxon>Xylariomycetidae</taxon>
        <taxon>Amphisphaeriales</taxon>
        <taxon>Apiosporaceae</taxon>
        <taxon>Apiospora</taxon>
    </lineage>
</organism>
<evidence type="ECO:0000256" key="1">
    <source>
        <dbReference type="SAM" id="MobiDB-lite"/>
    </source>
</evidence>
<comment type="caution">
    <text evidence="2">The sequence shown here is derived from an EMBL/GenBank/DDBJ whole genome shotgun (WGS) entry which is preliminary data.</text>
</comment>
<feature type="compositionally biased region" description="Polar residues" evidence="1">
    <location>
        <begin position="27"/>
        <end position="37"/>
    </location>
</feature>
<evidence type="ECO:0000313" key="2">
    <source>
        <dbReference type="EMBL" id="KAK8101097.1"/>
    </source>
</evidence>
<dbReference type="Proteomes" id="UP001392437">
    <property type="component" value="Unassembled WGS sequence"/>
</dbReference>
<feature type="compositionally biased region" description="Basic and acidic residues" evidence="1">
    <location>
        <begin position="53"/>
        <end position="98"/>
    </location>
</feature>
<gene>
    <name evidence="2" type="ORF">PG999_011471</name>
</gene>
<dbReference type="EMBL" id="JAQQWP010000009">
    <property type="protein sequence ID" value="KAK8101097.1"/>
    <property type="molecule type" value="Genomic_DNA"/>
</dbReference>
<evidence type="ECO:0000313" key="3">
    <source>
        <dbReference type="Proteomes" id="UP001392437"/>
    </source>
</evidence>
<name>A0AAW0QKL0_9PEZI</name>
<feature type="region of interest" description="Disordered" evidence="1">
    <location>
        <begin position="12"/>
        <end position="158"/>
    </location>
</feature>
<reference evidence="2 3" key="1">
    <citation type="submission" date="2023-01" db="EMBL/GenBank/DDBJ databases">
        <title>Analysis of 21 Apiospora genomes using comparative genomics revels a genus with tremendous synthesis potential of carbohydrate active enzymes and secondary metabolites.</title>
        <authorList>
            <person name="Sorensen T."/>
        </authorList>
    </citation>
    <scope>NUCLEOTIDE SEQUENCE [LARGE SCALE GENOMIC DNA]</scope>
    <source>
        <strain evidence="2 3">CBS 117206</strain>
    </source>
</reference>
<proteinExistence type="predicted"/>
<accession>A0AAW0QKL0</accession>
<feature type="compositionally biased region" description="Acidic residues" evidence="1">
    <location>
        <begin position="148"/>
        <end position="157"/>
    </location>
</feature>
<sequence>MAPVQQTFCVIPEPPSAFANGGDAATTRPSKPPMTTKQAKKLYKAATKVPKLSKAEQRRQDLMEQDRIRREFEKERNQARAKTARDKKKEKENKERAEKKRKGLPLKEVHPSQDTLARFMRPLKSPKKKVKEDPKPPPSPSPPHIGSDDESDDALPIDDERRPMKHQKLEQVEEQMADATKCGQPFSMTPESKGQDDVATKLPVVEAEKLSPVVVSGGNIIDALRTEDQINKRNVNEFFSVDDGLDDDDFSALFSDIHQAHWELLVLPSGERSMYIRQQTPVKQPSSVIVLVPVLIASRKNRLLKPRKQTEILEMVSQL</sequence>
<protein>
    <submittedName>
        <fullName evidence="2">Uncharacterized protein</fullName>
    </submittedName>
</protein>